<evidence type="ECO:0000256" key="2">
    <source>
        <dbReference type="ARBA" id="ARBA00022884"/>
    </source>
</evidence>
<gene>
    <name evidence="6" type="ORF">M9Y10_029530</name>
</gene>
<feature type="compositionally biased region" description="Low complexity" evidence="4">
    <location>
        <begin position="1008"/>
        <end position="1048"/>
    </location>
</feature>
<feature type="domain" description="RRM" evidence="5">
    <location>
        <begin position="482"/>
        <end position="552"/>
    </location>
</feature>
<keyword evidence="1" id="KW-0677">Repeat</keyword>
<dbReference type="SUPFAM" id="SSF53098">
    <property type="entry name" value="Ribonuclease H-like"/>
    <property type="match status" value="1"/>
</dbReference>
<dbReference type="CDD" id="cd00590">
    <property type="entry name" value="RRM_SF"/>
    <property type="match status" value="2"/>
</dbReference>
<evidence type="ECO:0000313" key="6">
    <source>
        <dbReference type="EMBL" id="KAK8892305.1"/>
    </source>
</evidence>
<dbReference type="InterPro" id="IPR002562">
    <property type="entry name" value="3'-5'_exonuclease_dom"/>
</dbReference>
<name>A0ABR2KMD9_9EUKA</name>
<feature type="compositionally biased region" description="Low complexity" evidence="4">
    <location>
        <begin position="215"/>
        <end position="224"/>
    </location>
</feature>
<feature type="compositionally biased region" description="Low complexity" evidence="4">
    <location>
        <begin position="837"/>
        <end position="855"/>
    </location>
</feature>
<dbReference type="InterPro" id="IPR012337">
    <property type="entry name" value="RNaseH-like_sf"/>
</dbReference>
<evidence type="ECO:0000313" key="7">
    <source>
        <dbReference type="Proteomes" id="UP001470230"/>
    </source>
</evidence>
<dbReference type="InterPro" id="IPR012677">
    <property type="entry name" value="Nucleotide-bd_a/b_plait_sf"/>
</dbReference>
<dbReference type="Gene3D" id="3.30.420.10">
    <property type="entry name" value="Ribonuclease H-like superfamily/Ribonuclease H"/>
    <property type="match status" value="1"/>
</dbReference>
<dbReference type="SUPFAM" id="SSF54928">
    <property type="entry name" value="RNA-binding domain, RBD"/>
    <property type="match status" value="2"/>
</dbReference>
<dbReference type="Proteomes" id="UP001470230">
    <property type="component" value="Unassembled WGS sequence"/>
</dbReference>
<evidence type="ECO:0000256" key="1">
    <source>
        <dbReference type="ARBA" id="ARBA00022737"/>
    </source>
</evidence>
<sequence length="1251" mass="143881">MNENKNDPSRIQFGPEFPPLSYYEEENWEIMEYHLVEFYPNKWYDVILLSTETPNFLDYFSDCGDDPISLDLEWESELCLFQFCFKNKVVILRHPNGEGNKVLLNFLLTHNFYAKGINNDKKQLKRKFETDQIANNIEDIARTRLIPYNYSENFMSMVRQFSGEPTAEFKDIRITTSNWELPKLSKRQILYAAFDVVSLKECYPNYPPKKEITKNRSNNNNDTNNDGDEDDNSNKKPKRTRNSIFTSEMIQEHALNAKRALSSSPNAITSISSTPTILEKYKRNVKLKRSPAREITGFIVYGYNGPQNMYTIKNIFSNVKKQKEEITSENQDEEKFLNDNFSDIDFCSTFEDNLFISFYEIDDIEKLIEKLRGYGEKVIKLDSLCTIKNLNISAEESTDGDVLFVQNISDKLIKNFNDLLFCFGANHEITVFHDTDNVDNPLDYIRIEPREASSSFRIKLFLSRFEYEGKTPIVSEFPYFLPKIRINDIPSNYNEDNLRDIFKEAGNITKIEILRRRTNQDKQTAFITYQTTEEADKAVKLFNHMKVESEGNMQPNQDFESNMNLFLSSNLSSITMLNNELKVFRYSDEPHLRFMRRYELRDTRVNLFNSNSKDLEALYSKYGRIHHCFFDPFFNVGRVQFFDKKDTTIASKSEKCEMTEESRTIVIRDLSFETTDSEILELCSQFGTIVNLITRDINILMRFIIKEVSFSSNKAANKAKSYFSSIKMIHGGAIRVAVLNGGFSFAPDWKMRQRKHWVKFAGQKPDDEFFEKAQRNGKIVKIEYKVADTKIVVACPVSSLTKSIDNDNIPTTETSISHETTEANQQRTSSESEEESQSSNKTTNQNNDDSSNLQSQVAITPITVTKKQEFTFVMFKNFESTKAYGDTIYPTIEEFVEFLNPTELYIDKTLIRVECPADSSNGGETQNDNSENNPQQVLAAAFGERKPVQMAIVIDPIPDFVTRKGLVDYLGEFAENCPVFTSMSTRERTSDTPQETNIGDFFDEIQNETNETSNNNDNDHTSNNNITNNNQNDNYNSDRNNNNAGNIDNDADNDSDDEESEKDSNEEEEENENELDEDEDIGPMRRAVLVPISRTLTNKIYSMMNDRKYTSGEVSELLKPVRMRLENVPNAPKVKPKEKIIIKQESKKMTIVVDPLPPRMTISDIEGLCGNFGKYSLTITGSAIVEGRKRALIHPLSCRAKKHIFRSLSIVFDGEEIVPVRIFPKDIPPPIRSSQTKTDASSDCNSTSVSV</sequence>
<proteinExistence type="predicted"/>
<dbReference type="SMART" id="SM00360">
    <property type="entry name" value="RRM"/>
    <property type="match status" value="2"/>
</dbReference>
<feature type="region of interest" description="Disordered" evidence="4">
    <location>
        <begin position="804"/>
        <end position="855"/>
    </location>
</feature>
<comment type="caution">
    <text evidence="6">The sequence shown here is derived from an EMBL/GenBank/DDBJ whole genome shotgun (WGS) entry which is preliminary data.</text>
</comment>
<organism evidence="6 7">
    <name type="scientific">Tritrichomonas musculus</name>
    <dbReference type="NCBI Taxonomy" id="1915356"/>
    <lineage>
        <taxon>Eukaryota</taxon>
        <taxon>Metamonada</taxon>
        <taxon>Parabasalia</taxon>
        <taxon>Tritrichomonadida</taxon>
        <taxon>Tritrichomonadidae</taxon>
        <taxon>Tritrichomonas</taxon>
    </lineage>
</organism>
<dbReference type="PANTHER" id="PTHR24012">
    <property type="entry name" value="RNA BINDING PROTEIN"/>
    <property type="match status" value="1"/>
</dbReference>
<dbReference type="InterPro" id="IPR000504">
    <property type="entry name" value="RRM_dom"/>
</dbReference>
<dbReference type="Pfam" id="PF00076">
    <property type="entry name" value="RRM_1"/>
    <property type="match status" value="1"/>
</dbReference>
<dbReference type="PROSITE" id="PS50102">
    <property type="entry name" value="RRM"/>
    <property type="match status" value="1"/>
</dbReference>
<keyword evidence="7" id="KW-1185">Reference proteome</keyword>
<evidence type="ECO:0000256" key="4">
    <source>
        <dbReference type="SAM" id="MobiDB-lite"/>
    </source>
</evidence>
<feature type="region of interest" description="Disordered" evidence="4">
    <location>
        <begin position="1228"/>
        <end position="1251"/>
    </location>
</feature>
<evidence type="ECO:0000256" key="3">
    <source>
        <dbReference type="PROSITE-ProRule" id="PRU00176"/>
    </source>
</evidence>
<feature type="compositionally biased region" description="Polar residues" evidence="4">
    <location>
        <begin position="1232"/>
        <end position="1251"/>
    </location>
</feature>
<dbReference type="InterPro" id="IPR036397">
    <property type="entry name" value="RNaseH_sf"/>
</dbReference>
<feature type="region of interest" description="Disordered" evidence="4">
    <location>
        <begin position="207"/>
        <end position="243"/>
    </location>
</feature>
<protein>
    <recommendedName>
        <fullName evidence="5">RRM domain-containing protein</fullName>
    </recommendedName>
</protein>
<keyword evidence="2 3" id="KW-0694">RNA-binding</keyword>
<dbReference type="InterPro" id="IPR035979">
    <property type="entry name" value="RBD_domain_sf"/>
</dbReference>
<accession>A0ABR2KMD9</accession>
<feature type="compositionally biased region" description="Acidic residues" evidence="4">
    <location>
        <begin position="1049"/>
        <end position="1081"/>
    </location>
</feature>
<dbReference type="Gene3D" id="3.30.70.330">
    <property type="match status" value="2"/>
</dbReference>
<dbReference type="EMBL" id="JAPFFF010000004">
    <property type="protein sequence ID" value="KAK8892305.1"/>
    <property type="molecule type" value="Genomic_DNA"/>
</dbReference>
<feature type="region of interest" description="Disordered" evidence="4">
    <location>
        <begin position="1008"/>
        <end position="1085"/>
    </location>
</feature>
<dbReference type="Pfam" id="PF01612">
    <property type="entry name" value="DNA_pol_A_exo1"/>
    <property type="match status" value="1"/>
</dbReference>
<reference evidence="6 7" key="1">
    <citation type="submission" date="2024-04" db="EMBL/GenBank/DDBJ databases">
        <title>Tritrichomonas musculus Genome.</title>
        <authorList>
            <person name="Alves-Ferreira E."/>
            <person name="Grigg M."/>
            <person name="Lorenzi H."/>
            <person name="Galac M."/>
        </authorList>
    </citation>
    <scope>NUCLEOTIDE SEQUENCE [LARGE SCALE GENOMIC DNA]</scope>
    <source>
        <strain evidence="6 7">EAF2021</strain>
    </source>
</reference>
<evidence type="ECO:0000259" key="5">
    <source>
        <dbReference type="PROSITE" id="PS50102"/>
    </source>
</evidence>